<evidence type="ECO:0000259" key="2">
    <source>
        <dbReference type="Pfam" id="PF13115"/>
    </source>
</evidence>
<sequence>MKRKLWILALVLVLASLAACGKDGAEILPLAEPDEILPLAVTLSVTEKVAIAEKVKMEAIVSLGEEKVEDADEVVFEVWEEGKKDDSVMIESINEKAGLYTAETTFDHDGLFHIQVHVTARSMHTMPKKEVTVGHGAQQEEEHKEDHEHGTTEGFSLHFMKPEQVKATEELKLVTHLQMDGHPLEKARVRYEIWNDANPDKRDWLDAEEKVAGEYTATQTFAEAGTFKVQIHVEDEHDLHEHEEFTVEVK</sequence>
<proteinExistence type="predicted"/>
<organism evidence="3 4">
    <name type="scientific">Sporosarcina limicola</name>
    <dbReference type="NCBI Taxonomy" id="34101"/>
    <lineage>
        <taxon>Bacteria</taxon>
        <taxon>Bacillati</taxon>
        <taxon>Bacillota</taxon>
        <taxon>Bacilli</taxon>
        <taxon>Bacillales</taxon>
        <taxon>Caryophanaceae</taxon>
        <taxon>Sporosarcina</taxon>
    </lineage>
</organism>
<evidence type="ECO:0000313" key="4">
    <source>
        <dbReference type="Proteomes" id="UP000658225"/>
    </source>
</evidence>
<dbReference type="PROSITE" id="PS51257">
    <property type="entry name" value="PROKAR_LIPOPROTEIN"/>
    <property type="match status" value="1"/>
</dbReference>
<reference evidence="3" key="1">
    <citation type="submission" date="2020-10" db="EMBL/GenBank/DDBJ databases">
        <title>Genomic Encyclopedia of Type Strains, Phase IV (KMG-IV): sequencing the most valuable type-strain genomes for metagenomic binning, comparative biology and taxonomic classification.</title>
        <authorList>
            <person name="Goeker M."/>
        </authorList>
    </citation>
    <scope>NUCLEOTIDE SEQUENCE</scope>
    <source>
        <strain evidence="3">DSM 13886</strain>
    </source>
</reference>
<feature type="signal peptide" evidence="1">
    <location>
        <begin position="1"/>
        <end position="21"/>
    </location>
</feature>
<keyword evidence="1" id="KW-0732">Signal</keyword>
<comment type="caution">
    <text evidence="3">The sequence shown here is derived from an EMBL/GenBank/DDBJ whole genome shotgun (WGS) entry which is preliminary data.</text>
</comment>
<dbReference type="Proteomes" id="UP000658225">
    <property type="component" value="Unassembled WGS sequence"/>
</dbReference>
<accession>A0A927MGM0</accession>
<protein>
    <submittedName>
        <fullName evidence="3">G3E family GTPase</fullName>
    </submittedName>
</protein>
<dbReference type="AlphaFoldDB" id="A0A927MGM0"/>
<feature type="domain" description="YtkA-like" evidence="2">
    <location>
        <begin position="38"/>
        <end position="117"/>
    </location>
</feature>
<evidence type="ECO:0000313" key="3">
    <source>
        <dbReference type="EMBL" id="MBE1554258.1"/>
    </source>
</evidence>
<keyword evidence="4" id="KW-1185">Reference proteome</keyword>
<dbReference type="InterPro" id="IPR032693">
    <property type="entry name" value="YtkA-like_dom"/>
</dbReference>
<dbReference type="RefSeq" id="WP_192598050.1">
    <property type="nucleotide sequence ID" value="NZ_JADBEL010000005.1"/>
</dbReference>
<evidence type="ECO:0000256" key="1">
    <source>
        <dbReference type="SAM" id="SignalP"/>
    </source>
</evidence>
<feature type="domain" description="YtkA-like" evidence="2">
    <location>
        <begin position="156"/>
        <end position="232"/>
    </location>
</feature>
<name>A0A927MGM0_9BACL</name>
<feature type="chain" id="PRO_5039336470" evidence="1">
    <location>
        <begin position="22"/>
        <end position="250"/>
    </location>
</feature>
<dbReference type="EMBL" id="JADBEL010000005">
    <property type="protein sequence ID" value="MBE1554258.1"/>
    <property type="molecule type" value="Genomic_DNA"/>
</dbReference>
<dbReference type="Pfam" id="PF13115">
    <property type="entry name" value="YtkA"/>
    <property type="match status" value="2"/>
</dbReference>
<gene>
    <name evidence="3" type="ORF">H4683_001333</name>
</gene>